<feature type="transmembrane region" description="Helical" evidence="6">
    <location>
        <begin position="98"/>
        <end position="122"/>
    </location>
</feature>
<gene>
    <name evidence="7" type="primary">lptF</name>
    <name evidence="7" type="ORF">ON753_12345</name>
</gene>
<protein>
    <submittedName>
        <fullName evidence="7">LPS export ABC transporter permease LptF</fullName>
    </submittedName>
</protein>
<feature type="transmembrane region" description="Helical" evidence="6">
    <location>
        <begin position="336"/>
        <end position="357"/>
    </location>
</feature>
<accession>A0ABT3R1N7</accession>
<dbReference type="Pfam" id="PF03739">
    <property type="entry name" value="LptF_LptG"/>
    <property type="match status" value="1"/>
</dbReference>
<organism evidence="7 8">
    <name type="scientific">Roseibium salinum</name>
    <dbReference type="NCBI Taxonomy" id="1604349"/>
    <lineage>
        <taxon>Bacteria</taxon>
        <taxon>Pseudomonadati</taxon>
        <taxon>Pseudomonadota</taxon>
        <taxon>Alphaproteobacteria</taxon>
        <taxon>Hyphomicrobiales</taxon>
        <taxon>Stappiaceae</taxon>
        <taxon>Roseibium</taxon>
    </lineage>
</organism>
<dbReference type="InterPro" id="IPR030922">
    <property type="entry name" value="LptF"/>
</dbReference>
<evidence type="ECO:0000256" key="3">
    <source>
        <dbReference type="ARBA" id="ARBA00022692"/>
    </source>
</evidence>
<comment type="subcellular location">
    <subcellularLocation>
        <location evidence="1">Cell membrane</location>
        <topology evidence="1">Multi-pass membrane protein</topology>
    </subcellularLocation>
</comment>
<keyword evidence="8" id="KW-1185">Reference proteome</keyword>
<dbReference type="EMBL" id="JAPEVI010000003">
    <property type="protein sequence ID" value="MCX2723156.1"/>
    <property type="molecule type" value="Genomic_DNA"/>
</dbReference>
<comment type="caution">
    <text evidence="7">The sequence shown here is derived from an EMBL/GenBank/DDBJ whole genome shotgun (WGS) entry which is preliminary data.</text>
</comment>
<feature type="transmembrane region" description="Helical" evidence="6">
    <location>
        <begin position="12"/>
        <end position="29"/>
    </location>
</feature>
<dbReference type="PANTHER" id="PTHR33529:SF6">
    <property type="entry name" value="YJGP_YJGQ FAMILY PERMEASE"/>
    <property type="match status" value="1"/>
</dbReference>
<evidence type="ECO:0000313" key="7">
    <source>
        <dbReference type="EMBL" id="MCX2723156.1"/>
    </source>
</evidence>
<evidence type="ECO:0000256" key="1">
    <source>
        <dbReference type="ARBA" id="ARBA00004651"/>
    </source>
</evidence>
<dbReference type="InterPro" id="IPR005495">
    <property type="entry name" value="LptG/LptF_permease"/>
</dbReference>
<evidence type="ECO:0000256" key="5">
    <source>
        <dbReference type="ARBA" id="ARBA00023136"/>
    </source>
</evidence>
<sequence>MKTIERYIVRRTVYAFTLTIAAMTGVVWATQALRQLDLVTSKGQTIVQFIGITILALPFLIVIVAPFALMIALILVLNALSGDSELIVIDASGGSRFLVLRPVMIFSTVVMLLTASMSLYFAPMGLAQLRTEITRVRADLVANIVKPGRFITVEDGLTFHIRNRSGKGTLDGLLLHDTRDAETAFTYQADTGLIVEAADRTLLVMQNGTIQRRPKQEGDISIVRFQSYAFDLSNLIPEAGEPVFKASERTTTNLLSPGRNDAYALKNPEKLTTELHERFSQPLYCIAFGLIVFAYLGKARTTRQSRGLAVVAAIASCVLLRTAGFGVTAISGGSTALVGLLYAVPVSASALALISAFREQRRQPKWLTNLQLAVQERIDALVDRLHNRRTGGAA</sequence>
<evidence type="ECO:0000313" key="8">
    <source>
        <dbReference type="Proteomes" id="UP001300261"/>
    </source>
</evidence>
<evidence type="ECO:0000256" key="4">
    <source>
        <dbReference type="ARBA" id="ARBA00022989"/>
    </source>
</evidence>
<keyword evidence="3 6" id="KW-0812">Transmembrane</keyword>
<name>A0ABT3R1N7_9HYPH</name>
<feature type="transmembrane region" description="Helical" evidence="6">
    <location>
        <begin position="49"/>
        <end position="77"/>
    </location>
</feature>
<evidence type="ECO:0000256" key="2">
    <source>
        <dbReference type="ARBA" id="ARBA00022475"/>
    </source>
</evidence>
<keyword evidence="4 6" id="KW-1133">Transmembrane helix</keyword>
<keyword evidence="5 6" id="KW-0472">Membrane</keyword>
<reference evidence="7 8" key="1">
    <citation type="journal article" date="2016" name="Int. J. Syst. Evol. Microbiol.">
        <title>Labrenzia salina sp. nov., isolated from the rhizosphere of the halophyte Arthrocnemum macrostachyum.</title>
        <authorList>
            <person name="Camacho M."/>
            <person name="Redondo-Gomez S."/>
            <person name="Rodriguez-Llorente I."/>
            <person name="Rohde M."/>
            <person name="Sproer C."/>
            <person name="Schumann P."/>
            <person name="Klenk H.P."/>
            <person name="Montero-Calasanz M.D.C."/>
        </authorList>
    </citation>
    <scope>NUCLEOTIDE SEQUENCE [LARGE SCALE GENOMIC DNA]</scope>
    <source>
        <strain evidence="7 8">DSM 29163</strain>
    </source>
</reference>
<keyword evidence="2" id="KW-1003">Cell membrane</keyword>
<dbReference type="Proteomes" id="UP001300261">
    <property type="component" value="Unassembled WGS sequence"/>
</dbReference>
<dbReference type="PANTHER" id="PTHR33529">
    <property type="entry name" value="SLR0882 PROTEIN-RELATED"/>
    <property type="match status" value="1"/>
</dbReference>
<evidence type="ECO:0000256" key="6">
    <source>
        <dbReference type="SAM" id="Phobius"/>
    </source>
</evidence>
<dbReference type="RefSeq" id="WP_265962916.1">
    <property type="nucleotide sequence ID" value="NZ_JAPEVI010000003.1"/>
</dbReference>
<dbReference type="NCBIfam" id="TIGR04407">
    <property type="entry name" value="LptF_YjgP"/>
    <property type="match status" value="1"/>
</dbReference>
<feature type="transmembrane region" description="Helical" evidence="6">
    <location>
        <begin position="279"/>
        <end position="296"/>
    </location>
</feature>
<feature type="transmembrane region" description="Helical" evidence="6">
    <location>
        <begin position="308"/>
        <end position="330"/>
    </location>
</feature>
<proteinExistence type="predicted"/>